<reference evidence="3 4" key="1">
    <citation type="submission" date="2022-09" db="EMBL/GenBank/DDBJ databases">
        <authorList>
            <person name="Palmer J.M."/>
        </authorList>
    </citation>
    <scope>NUCLEOTIDE SEQUENCE [LARGE SCALE GENOMIC DNA]</scope>
    <source>
        <strain evidence="3 4">DSM 7382</strain>
    </source>
</reference>
<evidence type="ECO:0000313" key="3">
    <source>
        <dbReference type="EMBL" id="KAK7675990.1"/>
    </source>
</evidence>
<dbReference type="AlphaFoldDB" id="A0AAW0F6X7"/>
<feature type="region of interest" description="Disordered" evidence="1">
    <location>
        <begin position="119"/>
        <end position="140"/>
    </location>
</feature>
<evidence type="ECO:0000256" key="1">
    <source>
        <dbReference type="SAM" id="MobiDB-lite"/>
    </source>
</evidence>
<dbReference type="Proteomes" id="UP001385951">
    <property type="component" value="Unassembled WGS sequence"/>
</dbReference>
<evidence type="ECO:0000259" key="2">
    <source>
        <dbReference type="Pfam" id="PF14214"/>
    </source>
</evidence>
<feature type="compositionally biased region" description="Polar residues" evidence="1">
    <location>
        <begin position="119"/>
        <end position="129"/>
    </location>
</feature>
<keyword evidence="4" id="KW-1185">Reference proteome</keyword>
<name>A0AAW0F6X7_9APHY</name>
<evidence type="ECO:0000313" key="4">
    <source>
        <dbReference type="Proteomes" id="UP001385951"/>
    </source>
</evidence>
<dbReference type="Pfam" id="PF14214">
    <property type="entry name" value="Helitron_like_N"/>
    <property type="match status" value="1"/>
</dbReference>
<sequence>MPDASARMRAVARNPVAFAKFFHLIVTLFIKHILRWGTGTDGLFGPTAGYYGTVETQGRLTLHLHRLLWMKCSLTPQQIRDRVLQSPEFQQEMIEWLESCCTGELFSGPLKEVLGDLPSSSIASDSDPTMSLPESPPAID</sequence>
<protein>
    <recommendedName>
        <fullName evidence="2">Helitron helicase-like domain-containing protein</fullName>
    </recommendedName>
</protein>
<dbReference type="InterPro" id="IPR025476">
    <property type="entry name" value="Helitron_helicase-like"/>
</dbReference>
<gene>
    <name evidence="3" type="ORF">QCA50_021047</name>
</gene>
<dbReference type="EMBL" id="JASBNA010000144">
    <property type="protein sequence ID" value="KAK7675990.1"/>
    <property type="molecule type" value="Genomic_DNA"/>
</dbReference>
<organism evidence="3 4">
    <name type="scientific">Cerrena zonata</name>
    <dbReference type="NCBI Taxonomy" id="2478898"/>
    <lineage>
        <taxon>Eukaryota</taxon>
        <taxon>Fungi</taxon>
        <taxon>Dikarya</taxon>
        <taxon>Basidiomycota</taxon>
        <taxon>Agaricomycotina</taxon>
        <taxon>Agaricomycetes</taxon>
        <taxon>Polyporales</taxon>
        <taxon>Cerrenaceae</taxon>
        <taxon>Cerrena</taxon>
    </lineage>
</organism>
<feature type="domain" description="Helitron helicase-like" evidence="2">
    <location>
        <begin position="9"/>
        <end position="68"/>
    </location>
</feature>
<proteinExistence type="predicted"/>
<comment type="caution">
    <text evidence="3">The sequence shown here is derived from an EMBL/GenBank/DDBJ whole genome shotgun (WGS) entry which is preliminary data.</text>
</comment>
<accession>A0AAW0F6X7</accession>